<dbReference type="InterPro" id="IPR050582">
    <property type="entry name" value="HAD-like_SerB"/>
</dbReference>
<keyword evidence="1" id="KW-0812">Transmembrane</keyword>
<dbReference type="InterPro" id="IPR036412">
    <property type="entry name" value="HAD-like_sf"/>
</dbReference>
<dbReference type="SUPFAM" id="SSF56784">
    <property type="entry name" value="HAD-like"/>
    <property type="match status" value="1"/>
</dbReference>
<dbReference type="NCBIfam" id="TIGR01490">
    <property type="entry name" value="HAD-SF-IB-hyp1"/>
    <property type="match status" value="1"/>
</dbReference>
<protein>
    <submittedName>
        <fullName evidence="3">HAD-IB family hydrolase</fullName>
    </submittedName>
</protein>
<reference evidence="4 5" key="1">
    <citation type="submission" date="2018-08" db="EMBL/GenBank/DDBJ databases">
        <title>A genome reference for cultivated species of the human gut microbiota.</title>
        <authorList>
            <person name="Zou Y."/>
            <person name="Xue W."/>
            <person name="Luo G."/>
        </authorList>
    </citation>
    <scope>NUCLEOTIDE SEQUENCE [LARGE SCALE GENOMIC DNA]</scope>
    <source>
        <strain evidence="3 4">AM18-6</strain>
        <strain evidence="2 5">OF01-1</strain>
    </source>
</reference>
<evidence type="ECO:0000313" key="5">
    <source>
        <dbReference type="Proteomes" id="UP000284614"/>
    </source>
</evidence>
<dbReference type="RefSeq" id="WP_005819183.1">
    <property type="nucleotide sequence ID" value="NZ_JAGJHH010000003.1"/>
</dbReference>
<sequence length="199" mass="23154">MEKKIVVAFDFDGTITTKDTLLEFIRFSKGAMAFFLGFLLHTPYLILFKLGLYQNWKIKQRLFGYFFKGMDYKDFVKVGQDFEPILEKMIRPKALKAIRSYSEKGIPVYIISASVSEWISPWAIKEGVNHFIGTKVEISSNGKLTGNFLSRNCYGEEKVRRLLELEPNRNSYILYAYGDSKGDKELIEFADKGWYNKFK</sequence>
<dbReference type="Proteomes" id="UP000284614">
    <property type="component" value="Unassembled WGS sequence"/>
</dbReference>
<dbReference type="Pfam" id="PF12710">
    <property type="entry name" value="HAD"/>
    <property type="match status" value="1"/>
</dbReference>
<dbReference type="Gene3D" id="3.40.50.1000">
    <property type="entry name" value="HAD superfamily/HAD-like"/>
    <property type="match status" value="1"/>
</dbReference>
<dbReference type="NCBIfam" id="TIGR01488">
    <property type="entry name" value="HAD-SF-IB"/>
    <property type="match status" value="1"/>
</dbReference>
<keyword evidence="1" id="KW-1133">Transmembrane helix</keyword>
<organism evidence="3 4">
    <name type="scientific">Bacteroides fragilis</name>
    <dbReference type="NCBI Taxonomy" id="817"/>
    <lineage>
        <taxon>Bacteria</taxon>
        <taxon>Pseudomonadati</taxon>
        <taxon>Bacteroidota</taxon>
        <taxon>Bacteroidia</taxon>
        <taxon>Bacteroidales</taxon>
        <taxon>Bacteroidaceae</taxon>
        <taxon>Bacteroides</taxon>
    </lineage>
</organism>
<gene>
    <name evidence="3" type="ORF">DW228_24035</name>
    <name evidence="2" type="ORF">DXA27_10220</name>
</gene>
<proteinExistence type="predicted"/>
<keyword evidence="1" id="KW-0472">Membrane</keyword>
<dbReference type="Proteomes" id="UP000266644">
    <property type="component" value="Unassembled WGS sequence"/>
</dbReference>
<dbReference type="EMBL" id="QSDG01000008">
    <property type="protein sequence ID" value="RGY68706.1"/>
    <property type="molecule type" value="Genomic_DNA"/>
</dbReference>
<name>A0A396BPN0_BACFG</name>
<accession>A0A396BPN0</accession>
<keyword evidence="3" id="KW-0378">Hydrolase</keyword>
<evidence type="ECO:0000313" key="3">
    <source>
        <dbReference type="EMBL" id="RHH04951.1"/>
    </source>
</evidence>
<comment type="caution">
    <text evidence="3">The sequence shown here is derived from an EMBL/GenBank/DDBJ whole genome shotgun (WGS) entry which is preliminary data.</text>
</comment>
<dbReference type="GO" id="GO:0016787">
    <property type="term" value="F:hydrolase activity"/>
    <property type="evidence" value="ECO:0007669"/>
    <property type="project" value="UniProtKB-KW"/>
</dbReference>
<evidence type="ECO:0000313" key="2">
    <source>
        <dbReference type="EMBL" id="RGY68706.1"/>
    </source>
</evidence>
<evidence type="ECO:0000256" key="1">
    <source>
        <dbReference type="SAM" id="Phobius"/>
    </source>
</evidence>
<evidence type="ECO:0000313" key="4">
    <source>
        <dbReference type="Proteomes" id="UP000266644"/>
    </source>
</evidence>
<dbReference type="AlphaFoldDB" id="A0A396BPN0"/>
<dbReference type="InterPro" id="IPR023214">
    <property type="entry name" value="HAD_sf"/>
</dbReference>
<dbReference type="EMBL" id="QRJE01000065">
    <property type="protein sequence ID" value="RHH04951.1"/>
    <property type="molecule type" value="Genomic_DNA"/>
</dbReference>
<feature type="transmembrane region" description="Helical" evidence="1">
    <location>
        <begin position="31"/>
        <end position="52"/>
    </location>
</feature>
<dbReference type="InterPro" id="IPR006385">
    <property type="entry name" value="HAD_hydro_SerB1"/>
</dbReference>
<dbReference type="PANTHER" id="PTHR43344">
    <property type="entry name" value="PHOSPHOSERINE PHOSPHATASE"/>
    <property type="match status" value="1"/>
</dbReference>